<dbReference type="AlphaFoldDB" id="A0AAD6TBL1"/>
<protein>
    <submittedName>
        <fullName evidence="3">Uncharacterized protein</fullName>
    </submittedName>
</protein>
<evidence type="ECO:0000313" key="3">
    <source>
        <dbReference type="EMBL" id="KAJ7040962.1"/>
    </source>
</evidence>
<feature type="coiled-coil region" evidence="1">
    <location>
        <begin position="70"/>
        <end position="129"/>
    </location>
</feature>
<reference evidence="3" key="1">
    <citation type="submission" date="2023-03" db="EMBL/GenBank/DDBJ databases">
        <title>Massive genome expansion in bonnet fungi (Mycena s.s.) driven by repeated elements and novel gene families across ecological guilds.</title>
        <authorList>
            <consortium name="Lawrence Berkeley National Laboratory"/>
            <person name="Harder C.B."/>
            <person name="Miyauchi S."/>
            <person name="Viragh M."/>
            <person name="Kuo A."/>
            <person name="Thoen E."/>
            <person name="Andreopoulos B."/>
            <person name="Lu D."/>
            <person name="Skrede I."/>
            <person name="Drula E."/>
            <person name="Henrissat B."/>
            <person name="Morin E."/>
            <person name="Kohler A."/>
            <person name="Barry K."/>
            <person name="LaButti K."/>
            <person name="Morin E."/>
            <person name="Salamov A."/>
            <person name="Lipzen A."/>
            <person name="Mereny Z."/>
            <person name="Hegedus B."/>
            <person name="Baldrian P."/>
            <person name="Stursova M."/>
            <person name="Weitz H."/>
            <person name="Taylor A."/>
            <person name="Grigoriev I.V."/>
            <person name="Nagy L.G."/>
            <person name="Martin F."/>
            <person name="Kauserud H."/>
        </authorList>
    </citation>
    <scope>NUCLEOTIDE SEQUENCE</scope>
    <source>
        <strain evidence="3">CBHHK200</strain>
    </source>
</reference>
<evidence type="ECO:0000313" key="4">
    <source>
        <dbReference type="Proteomes" id="UP001218188"/>
    </source>
</evidence>
<feature type="region of interest" description="Disordered" evidence="2">
    <location>
        <begin position="193"/>
        <end position="235"/>
    </location>
</feature>
<feature type="compositionally biased region" description="Polar residues" evidence="2">
    <location>
        <begin position="206"/>
        <end position="216"/>
    </location>
</feature>
<gene>
    <name evidence="3" type="ORF">C8F04DRAFT_1177553</name>
</gene>
<organism evidence="3 4">
    <name type="scientific">Mycena alexandri</name>
    <dbReference type="NCBI Taxonomy" id="1745969"/>
    <lineage>
        <taxon>Eukaryota</taxon>
        <taxon>Fungi</taxon>
        <taxon>Dikarya</taxon>
        <taxon>Basidiomycota</taxon>
        <taxon>Agaricomycotina</taxon>
        <taxon>Agaricomycetes</taxon>
        <taxon>Agaricomycetidae</taxon>
        <taxon>Agaricales</taxon>
        <taxon>Marasmiineae</taxon>
        <taxon>Mycenaceae</taxon>
        <taxon>Mycena</taxon>
    </lineage>
</organism>
<comment type="caution">
    <text evidence="3">The sequence shown here is derived from an EMBL/GenBank/DDBJ whole genome shotgun (WGS) entry which is preliminary data.</text>
</comment>
<dbReference type="EMBL" id="JARJCM010000019">
    <property type="protein sequence ID" value="KAJ7040962.1"/>
    <property type="molecule type" value="Genomic_DNA"/>
</dbReference>
<evidence type="ECO:0000256" key="1">
    <source>
        <dbReference type="SAM" id="Coils"/>
    </source>
</evidence>
<keyword evidence="1" id="KW-0175">Coiled coil</keyword>
<evidence type="ECO:0000256" key="2">
    <source>
        <dbReference type="SAM" id="MobiDB-lite"/>
    </source>
</evidence>
<proteinExistence type="predicted"/>
<sequence length="294" mass="33035">MSTRRRLRTNARISWTTGMIRGMRAVPLSRRGEREGAAVAARESVETRVRIAPAKKAYRAAMRGGEDDEVARLQKKVSELTIECAVAKQVEQRIASDMEKLREHSTGEMARLRKEAAKELALLREANAKEFRAESEEHKKLIESCGALRSDYDWISQRCRMLEGDERKAREALGKVTEERDALVAKVQRYEAQANAGGDRRKRVRSQSPEYNSPGSARTPMARGPGPQAVQVRPPGAVNRKQVGYLTKGSSSYVQYQTFRSYRGVRGALPRIYGGTNGGYLEDVRSEREGKSYK</sequence>
<keyword evidence="4" id="KW-1185">Reference proteome</keyword>
<accession>A0AAD6TBL1</accession>
<dbReference type="Proteomes" id="UP001218188">
    <property type="component" value="Unassembled WGS sequence"/>
</dbReference>
<name>A0AAD6TBL1_9AGAR</name>